<evidence type="ECO:0000313" key="2">
    <source>
        <dbReference type="Proteomes" id="UP001597520"/>
    </source>
</evidence>
<dbReference type="RefSeq" id="WP_380713610.1">
    <property type="nucleotide sequence ID" value="NZ_JBHUML010000003.1"/>
</dbReference>
<dbReference type="Pfam" id="PF09388">
    <property type="entry name" value="SpoOE-like"/>
    <property type="match status" value="1"/>
</dbReference>
<keyword evidence="2" id="KW-1185">Reference proteome</keyword>
<dbReference type="InterPro" id="IPR037208">
    <property type="entry name" value="Spo0E-like_sf"/>
</dbReference>
<accession>A0ABW5T554</accession>
<sequence>MSEQLLLREIEIKREKLNRQACRQSFFSEEVIRLSKELDHLLNMYNGFYHDNQPAAPAN</sequence>
<gene>
    <name evidence="1" type="ORF">ACFSUB_12625</name>
</gene>
<reference evidence="2" key="1">
    <citation type="journal article" date="2019" name="Int. J. Syst. Evol. Microbiol.">
        <title>The Global Catalogue of Microorganisms (GCM) 10K type strain sequencing project: providing services to taxonomists for standard genome sequencing and annotation.</title>
        <authorList>
            <consortium name="The Broad Institute Genomics Platform"/>
            <consortium name="The Broad Institute Genome Sequencing Center for Infectious Disease"/>
            <person name="Wu L."/>
            <person name="Ma J."/>
        </authorList>
    </citation>
    <scope>NUCLEOTIDE SEQUENCE [LARGE SCALE GENOMIC DNA]</scope>
    <source>
        <strain evidence="2">KCTC 33792</strain>
    </source>
</reference>
<dbReference type="InterPro" id="IPR018540">
    <property type="entry name" value="Spo0E-like"/>
</dbReference>
<organism evidence="1 2">
    <name type="scientific">Salibacterium lacus</name>
    <dbReference type="NCBI Taxonomy" id="1898109"/>
    <lineage>
        <taxon>Bacteria</taxon>
        <taxon>Bacillati</taxon>
        <taxon>Bacillota</taxon>
        <taxon>Bacilli</taxon>
        <taxon>Bacillales</taxon>
        <taxon>Bacillaceae</taxon>
    </lineage>
</organism>
<dbReference type="EMBL" id="JBHUML010000003">
    <property type="protein sequence ID" value="MFD2706312.1"/>
    <property type="molecule type" value="Genomic_DNA"/>
</dbReference>
<proteinExistence type="predicted"/>
<name>A0ABW5T554_9BACI</name>
<dbReference type="Gene3D" id="4.10.280.10">
    <property type="entry name" value="Helix-loop-helix DNA-binding domain"/>
    <property type="match status" value="1"/>
</dbReference>
<dbReference type="InterPro" id="IPR036638">
    <property type="entry name" value="HLH_DNA-bd_sf"/>
</dbReference>
<dbReference type="SUPFAM" id="SSF140500">
    <property type="entry name" value="BAS1536-like"/>
    <property type="match status" value="1"/>
</dbReference>
<protein>
    <submittedName>
        <fullName evidence="1">Spo0E family sporulation regulatory protein-aspartic acid phosphatase</fullName>
    </submittedName>
</protein>
<evidence type="ECO:0000313" key="1">
    <source>
        <dbReference type="EMBL" id="MFD2706312.1"/>
    </source>
</evidence>
<dbReference type="Proteomes" id="UP001597520">
    <property type="component" value="Unassembled WGS sequence"/>
</dbReference>
<comment type="caution">
    <text evidence="1">The sequence shown here is derived from an EMBL/GenBank/DDBJ whole genome shotgun (WGS) entry which is preliminary data.</text>
</comment>